<dbReference type="Gene3D" id="3.40.630.10">
    <property type="entry name" value="Zn peptidases"/>
    <property type="match status" value="1"/>
</dbReference>
<dbReference type="InterPro" id="IPR002933">
    <property type="entry name" value="Peptidase_M20"/>
</dbReference>
<dbReference type="InterPro" id="IPR012166">
    <property type="entry name" value="Uncharacterised_RocB"/>
</dbReference>
<keyword evidence="2" id="KW-1185">Reference proteome</keyword>
<evidence type="ECO:0000313" key="2">
    <source>
        <dbReference type="Proteomes" id="UP000602076"/>
    </source>
</evidence>
<dbReference type="Pfam" id="PF01546">
    <property type="entry name" value="Peptidase_M20"/>
    <property type="match status" value="1"/>
</dbReference>
<comment type="caution">
    <text evidence="1">The sequence shown here is derived from an EMBL/GenBank/DDBJ whole genome shotgun (WGS) entry which is preliminary data.</text>
</comment>
<protein>
    <submittedName>
        <fullName evidence="1">M20/M25/M40 family metallo-hydrolase</fullName>
    </submittedName>
</protein>
<name>A0A927CX30_9BACI</name>
<accession>A0A927CX30</accession>
<dbReference type="PANTHER" id="PTHR43808">
    <property type="entry name" value="ACETYLORNITHINE DEACETYLASE"/>
    <property type="match status" value="1"/>
</dbReference>
<dbReference type="InterPro" id="IPR050072">
    <property type="entry name" value="Peptidase_M20A"/>
</dbReference>
<evidence type="ECO:0000313" key="1">
    <source>
        <dbReference type="EMBL" id="MBD3108739.1"/>
    </source>
</evidence>
<dbReference type="RefSeq" id="WP_190998275.1">
    <property type="nucleotide sequence ID" value="NZ_JACXSI010000023.1"/>
</dbReference>
<dbReference type="AlphaFoldDB" id="A0A927CX30"/>
<dbReference type="GO" id="GO:0016787">
    <property type="term" value="F:hydrolase activity"/>
    <property type="evidence" value="ECO:0007669"/>
    <property type="project" value="InterPro"/>
</dbReference>
<dbReference type="PANTHER" id="PTHR43808:SF27">
    <property type="entry name" value="PROTEIN ROCB"/>
    <property type="match status" value="1"/>
</dbReference>
<organism evidence="1 2">
    <name type="scientific">Peribacillus faecalis</name>
    <dbReference type="NCBI Taxonomy" id="2772559"/>
    <lineage>
        <taxon>Bacteria</taxon>
        <taxon>Bacillati</taxon>
        <taxon>Bacillota</taxon>
        <taxon>Bacilli</taxon>
        <taxon>Bacillales</taxon>
        <taxon>Bacillaceae</taxon>
        <taxon>Peribacillus</taxon>
    </lineage>
</organism>
<sequence>MAQSYYLNHPDQMLSVLNDLVSVGSITFSNEEKHLPLRVKSHLMNMHYFQEHPEYLENHLTTDGRLFTTALYKNEHATKTIVMISHFDVVDVEDYGELSHLAFRPLELTKELQQHKEKLSADALADLESGDWLFGRGTMDMKCGLVLQMSLLERAAIENWKINLLLLTVPDEEVNSVGMREAIPKLLELSKKYDLNYTLFLNSEPMFSKVPADQQYYFYTGSIGKILPSVLCFGKETHVGEPLSGVNAAWMSSVFSEKIEWNEQLCEQVNREICPPPTILWQKDLKKDYSAQIPHRSVSMYNMFLMNRNPAEVMEQFKNIADEAAAQMNAFIENKYKAFQLQSAPAHKIRVLTYEQLKEHACKRTSPEHVERIENFVAKERKGDNRQQSITIVDQLSIICQDLAPMIVLFYAPPYYPAINSTEDPIIKELSEKLITYADAAFNINLQPIEYFNGISDLSYAGLQASLDSMTTYTNNLPGDEELYHIPFKEMAKFHAPVINVGPIGKDAHKNTERLHLPFAFQELPKLLEHVIHVHSNQ</sequence>
<proteinExistence type="predicted"/>
<reference evidence="1" key="1">
    <citation type="submission" date="2020-09" db="EMBL/GenBank/DDBJ databases">
        <title>Bacillus faecalis sp. nov., a moderately halophilic bacterium isolated from cow faeces.</title>
        <authorList>
            <person name="Jiang L."/>
            <person name="Lee J."/>
        </authorList>
    </citation>
    <scope>NUCLEOTIDE SEQUENCE</scope>
    <source>
        <strain evidence="1">AGMB 02131</strain>
    </source>
</reference>
<gene>
    <name evidence="1" type="ORF">IEO70_10205</name>
</gene>
<dbReference type="Proteomes" id="UP000602076">
    <property type="component" value="Unassembled WGS sequence"/>
</dbReference>
<dbReference type="SUPFAM" id="SSF53187">
    <property type="entry name" value="Zn-dependent exopeptidases"/>
    <property type="match status" value="1"/>
</dbReference>
<dbReference type="EMBL" id="JACXSI010000023">
    <property type="protein sequence ID" value="MBD3108739.1"/>
    <property type="molecule type" value="Genomic_DNA"/>
</dbReference>
<dbReference type="PIRSF" id="PIRSF010386">
    <property type="entry name" value="RocB"/>
    <property type="match status" value="1"/>
</dbReference>